<dbReference type="OMA" id="DTEYYTN"/>
<organism evidence="2 3">
    <name type="scientific">Aspergillus violaceofuscus (strain CBS 115571)</name>
    <dbReference type="NCBI Taxonomy" id="1450538"/>
    <lineage>
        <taxon>Eukaryota</taxon>
        <taxon>Fungi</taxon>
        <taxon>Dikarya</taxon>
        <taxon>Ascomycota</taxon>
        <taxon>Pezizomycotina</taxon>
        <taxon>Eurotiomycetes</taxon>
        <taxon>Eurotiomycetidae</taxon>
        <taxon>Eurotiales</taxon>
        <taxon>Aspergillaceae</taxon>
        <taxon>Aspergillus</taxon>
    </lineage>
</organism>
<dbReference type="Proteomes" id="UP000249829">
    <property type="component" value="Unassembled WGS sequence"/>
</dbReference>
<feature type="region of interest" description="Disordered" evidence="1">
    <location>
        <begin position="1"/>
        <end position="41"/>
    </location>
</feature>
<protein>
    <submittedName>
        <fullName evidence="2">Uncharacterized protein</fullName>
    </submittedName>
</protein>
<dbReference type="EMBL" id="KZ825218">
    <property type="protein sequence ID" value="PYI14201.1"/>
    <property type="molecule type" value="Genomic_DNA"/>
</dbReference>
<feature type="compositionally biased region" description="Basic and acidic residues" evidence="1">
    <location>
        <begin position="14"/>
        <end position="23"/>
    </location>
</feature>
<accession>A0A2V5GTJ7</accession>
<name>A0A2V5GTJ7_ASPV1</name>
<reference evidence="2 3" key="1">
    <citation type="submission" date="2018-02" db="EMBL/GenBank/DDBJ databases">
        <title>The genomes of Aspergillus section Nigri reveals drivers in fungal speciation.</title>
        <authorList>
            <consortium name="DOE Joint Genome Institute"/>
            <person name="Vesth T.C."/>
            <person name="Nybo J."/>
            <person name="Theobald S."/>
            <person name="Brandl J."/>
            <person name="Frisvad J.C."/>
            <person name="Nielsen K.F."/>
            <person name="Lyhne E.K."/>
            <person name="Kogle M.E."/>
            <person name="Kuo A."/>
            <person name="Riley R."/>
            <person name="Clum A."/>
            <person name="Nolan M."/>
            <person name="Lipzen A."/>
            <person name="Salamov A."/>
            <person name="Henrissat B."/>
            <person name="Wiebenga A."/>
            <person name="De vries R.P."/>
            <person name="Grigoriev I.V."/>
            <person name="Mortensen U.H."/>
            <person name="Andersen M.R."/>
            <person name="Baker S.E."/>
        </authorList>
    </citation>
    <scope>NUCLEOTIDE SEQUENCE [LARGE SCALE GENOMIC DNA]</scope>
    <source>
        <strain evidence="2 3">CBS 115571</strain>
    </source>
</reference>
<evidence type="ECO:0000256" key="1">
    <source>
        <dbReference type="SAM" id="MobiDB-lite"/>
    </source>
</evidence>
<evidence type="ECO:0000313" key="3">
    <source>
        <dbReference type="Proteomes" id="UP000249829"/>
    </source>
</evidence>
<gene>
    <name evidence="2" type="ORF">BO99DRAFT_28900</name>
</gene>
<proteinExistence type="predicted"/>
<dbReference type="AlphaFoldDB" id="A0A2V5GTJ7"/>
<sequence length="110" mass="12192">MTAEESSFALNGDESLHNDHPDDTSDTSDLESSASQAPDELAAELDYFRGLLERIMRIVRSEDPARVAHLISIIRANPSDTDIYALLNNDPAINDIPDDEHDESPIEENN</sequence>
<evidence type="ECO:0000313" key="2">
    <source>
        <dbReference type="EMBL" id="PYI14201.1"/>
    </source>
</evidence>
<keyword evidence="3" id="KW-1185">Reference proteome</keyword>